<evidence type="ECO:0000256" key="3">
    <source>
        <dbReference type="PROSITE-ProRule" id="PRU00285"/>
    </source>
</evidence>
<dbReference type="CDD" id="cd06526">
    <property type="entry name" value="metazoan_ACD"/>
    <property type="match status" value="1"/>
</dbReference>
<dbReference type="VEuPathDB" id="VectorBase:CSON010135"/>
<keyword evidence="2" id="KW-0862">Zinc</keyword>
<dbReference type="GO" id="GO:0046872">
    <property type="term" value="F:metal ion binding"/>
    <property type="evidence" value="ECO:0007669"/>
    <property type="project" value="UniProtKB-KW"/>
</dbReference>
<keyword evidence="2" id="KW-0479">Metal-binding</keyword>
<dbReference type="GO" id="GO:0042026">
    <property type="term" value="P:protein refolding"/>
    <property type="evidence" value="ECO:0007669"/>
    <property type="project" value="TreeGrafter"/>
</dbReference>
<reference evidence="7" key="1">
    <citation type="submission" date="2018-07" db="EMBL/GenBank/DDBJ databases">
        <authorList>
            <person name="Quirk P.G."/>
            <person name="Krulwich T.A."/>
        </authorList>
    </citation>
    <scope>NUCLEOTIDE SEQUENCE</scope>
</reference>
<dbReference type="Pfam" id="PF00011">
    <property type="entry name" value="HSP20"/>
    <property type="match status" value="1"/>
</dbReference>
<dbReference type="InterPro" id="IPR001436">
    <property type="entry name" value="Alpha-crystallin/sHSP_animal"/>
</dbReference>
<dbReference type="InterPro" id="IPR055269">
    <property type="entry name" value="Alpha-crystallin/HSP_16"/>
</dbReference>
<feature type="domain" description="SHSP" evidence="6">
    <location>
        <begin position="64"/>
        <end position="171"/>
    </location>
</feature>
<gene>
    <name evidence="7" type="primary">CSON010135</name>
    <name evidence="8" type="synonym">CSON004436</name>
</gene>
<organism evidence="7">
    <name type="scientific">Culicoides sonorensis</name>
    <name type="common">Biting midge</name>
    <dbReference type="NCBI Taxonomy" id="179676"/>
    <lineage>
        <taxon>Eukaryota</taxon>
        <taxon>Metazoa</taxon>
        <taxon>Ecdysozoa</taxon>
        <taxon>Arthropoda</taxon>
        <taxon>Hexapoda</taxon>
        <taxon>Insecta</taxon>
        <taxon>Pterygota</taxon>
        <taxon>Neoptera</taxon>
        <taxon>Endopterygota</taxon>
        <taxon>Diptera</taxon>
        <taxon>Nematocera</taxon>
        <taxon>Chironomoidea</taxon>
        <taxon>Ceratopogonidae</taxon>
        <taxon>Ceratopogoninae</taxon>
        <taxon>Culicoides</taxon>
        <taxon>Monoculicoides</taxon>
    </lineage>
</organism>
<evidence type="ECO:0000313" key="8">
    <source>
        <dbReference type="EMBL" id="SSX32076.1"/>
    </source>
</evidence>
<dbReference type="PRINTS" id="PR00299">
    <property type="entry name" value="ACRYSTALLIN"/>
</dbReference>
<dbReference type="GO" id="GO:0009408">
    <property type="term" value="P:response to heat"/>
    <property type="evidence" value="ECO:0007669"/>
    <property type="project" value="UniProtKB-ARBA"/>
</dbReference>
<feature type="binding site" evidence="2">
    <location>
        <position position="111"/>
    </location>
    <ligand>
        <name>Zn(2+)</name>
        <dbReference type="ChEBI" id="CHEBI:29105"/>
        <label>1</label>
    </ligand>
</feature>
<name>A0A336LY47_CULSO</name>
<dbReference type="InterPro" id="IPR008978">
    <property type="entry name" value="HSP20-like_chaperone"/>
</dbReference>
<evidence type="ECO:0000256" key="5">
    <source>
        <dbReference type="SAM" id="MobiDB-lite"/>
    </source>
</evidence>
<dbReference type="AlphaFoldDB" id="A0A336LY47"/>
<dbReference type="SUPFAM" id="SSF49764">
    <property type="entry name" value="HSP20-like chaperones"/>
    <property type="match status" value="1"/>
</dbReference>
<dbReference type="EMBL" id="UFQT01000040">
    <property type="protein sequence ID" value="SSX18588.1"/>
    <property type="molecule type" value="Genomic_DNA"/>
</dbReference>
<evidence type="ECO:0000256" key="2">
    <source>
        <dbReference type="PIRSR" id="PIRSR036514-1"/>
    </source>
</evidence>
<feature type="binding site" evidence="2">
    <location>
        <position position="113"/>
    </location>
    <ligand>
        <name>Zn(2+)</name>
        <dbReference type="ChEBI" id="CHEBI:29105"/>
        <label>1</label>
    </ligand>
</feature>
<dbReference type="PANTHER" id="PTHR45640:SF34">
    <property type="entry name" value="PROTEIN LETHAL(2)ESSENTIAL FOR LIFE"/>
    <property type="match status" value="1"/>
</dbReference>
<dbReference type="GO" id="GO:0005634">
    <property type="term" value="C:nucleus"/>
    <property type="evidence" value="ECO:0007669"/>
    <property type="project" value="TreeGrafter"/>
</dbReference>
<dbReference type="PROSITE" id="PS01031">
    <property type="entry name" value="SHSP"/>
    <property type="match status" value="1"/>
</dbReference>
<feature type="binding site" evidence="2">
    <location>
        <position position="118"/>
    </location>
    <ligand>
        <name>Zn(2+)</name>
        <dbReference type="ChEBI" id="CHEBI:29105"/>
        <label>1</label>
    </ligand>
</feature>
<proteinExistence type="inferred from homology"/>
<evidence type="ECO:0000259" key="6">
    <source>
        <dbReference type="PROSITE" id="PS01031"/>
    </source>
</evidence>
<evidence type="ECO:0000313" key="7">
    <source>
        <dbReference type="EMBL" id="SSX18588.1"/>
    </source>
</evidence>
<dbReference type="GO" id="GO:0051082">
    <property type="term" value="F:unfolded protein binding"/>
    <property type="evidence" value="ECO:0007669"/>
    <property type="project" value="TreeGrafter"/>
</dbReference>
<feature type="region of interest" description="Disordered" evidence="5">
    <location>
        <begin position="153"/>
        <end position="193"/>
    </location>
</feature>
<dbReference type="PIRSF" id="PIRSF036514">
    <property type="entry name" value="Sm_HSP_B1"/>
    <property type="match status" value="1"/>
</dbReference>
<evidence type="ECO:0000256" key="1">
    <source>
        <dbReference type="PIRNR" id="PIRNR036514"/>
    </source>
</evidence>
<evidence type="ECO:0000256" key="4">
    <source>
        <dbReference type="RuleBase" id="RU003616"/>
    </source>
</evidence>
<dbReference type="OMA" id="KDQHGYI"/>
<dbReference type="PANTHER" id="PTHR45640">
    <property type="entry name" value="HEAT SHOCK PROTEIN HSP-12.2-RELATED"/>
    <property type="match status" value="1"/>
</dbReference>
<dbReference type="GO" id="GO:0005737">
    <property type="term" value="C:cytoplasm"/>
    <property type="evidence" value="ECO:0007669"/>
    <property type="project" value="TreeGrafter"/>
</dbReference>
<dbReference type="InterPro" id="IPR002068">
    <property type="entry name" value="A-crystallin/Hsp20_dom"/>
</dbReference>
<feature type="compositionally biased region" description="Polar residues" evidence="5">
    <location>
        <begin position="182"/>
        <end position="193"/>
    </location>
</feature>
<dbReference type="VEuPathDB" id="VectorBase:CSON004436"/>
<protein>
    <submittedName>
        <fullName evidence="8">CSON004436 protein</fullName>
    </submittedName>
    <submittedName>
        <fullName evidence="7">CSON010135 protein</fullName>
    </submittedName>
</protein>
<sequence>MSRVPLRFRDWWDDYDSFFEPSLRTSRLLDQHFGTGLRRNDLLSSVATRPSVIGTSYIRPWTNTNLQKQDSGSTINKGDDKFEVILDVAQFEPSDITVKTTDKFIIVEGKHEEKQDEHGFVSRQFTRKYLLPAGYNPDDVYSSLSSDGVLTVTAPKKALPPPNQERAVPIKQTGAPAKTEESSSPNIEVASTN</sequence>
<dbReference type="Gene3D" id="2.60.40.790">
    <property type="match status" value="1"/>
</dbReference>
<comment type="similarity">
    <text evidence="1 3 4">Belongs to the small heat shock protein (HSP20) family.</text>
</comment>
<accession>A0A336LY47</accession>
<dbReference type="EMBL" id="UFQT01001876">
    <property type="protein sequence ID" value="SSX32076.1"/>
    <property type="molecule type" value="Genomic_DNA"/>
</dbReference>